<gene>
    <name evidence="2" type="ORF">P167DRAFT_580468</name>
</gene>
<dbReference type="EMBL" id="ML119322">
    <property type="protein sequence ID" value="RPB06481.1"/>
    <property type="molecule type" value="Genomic_DNA"/>
</dbReference>
<dbReference type="InParanoid" id="A0A3N4KDK3"/>
<reference evidence="2 3" key="1">
    <citation type="journal article" date="2018" name="Nat. Ecol. Evol.">
        <title>Pezizomycetes genomes reveal the molecular basis of ectomycorrhizal truffle lifestyle.</title>
        <authorList>
            <person name="Murat C."/>
            <person name="Payen T."/>
            <person name="Noel B."/>
            <person name="Kuo A."/>
            <person name="Morin E."/>
            <person name="Chen J."/>
            <person name="Kohler A."/>
            <person name="Krizsan K."/>
            <person name="Balestrini R."/>
            <person name="Da Silva C."/>
            <person name="Montanini B."/>
            <person name="Hainaut M."/>
            <person name="Levati E."/>
            <person name="Barry K.W."/>
            <person name="Belfiori B."/>
            <person name="Cichocki N."/>
            <person name="Clum A."/>
            <person name="Dockter R.B."/>
            <person name="Fauchery L."/>
            <person name="Guy J."/>
            <person name="Iotti M."/>
            <person name="Le Tacon F."/>
            <person name="Lindquist E.A."/>
            <person name="Lipzen A."/>
            <person name="Malagnac F."/>
            <person name="Mello A."/>
            <person name="Molinier V."/>
            <person name="Miyauchi S."/>
            <person name="Poulain J."/>
            <person name="Riccioni C."/>
            <person name="Rubini A."/>
            <person name="Sitrit Y."/>
            <person name="Splivallo R."/>
            <person name="Traeger S."/>
            <person name="Wang M."/>
            <person name="Zifcakova L."/>
            <person name="Wipf D."/>
            <person name="Zambonelli A."/>
            <person name="Paolocci F."/>
            <person name="Nowrousian M."/>
            <person name="Ottonello S."/>
            <person name="Baldrian P."/>
            <person name="Spatafora J.W."/>
            <person name="Henrissat B."/>
            <person name="Nagy L.G."/>
            <person name="Aury J.M."/>
            <person name="Wincker P."/>
            <person name="Grigoriev I.V."/>
            <person name="Bonfante P."/>
            <person name="Martin F.M."/>
        </authorList>
    </citation>
    <scope>NUCLEOTIDE SEQUENCE [LARGE SCALE GENOMIC DNA]</scope>
    <source>
        <strain evidence="2 3">CCBAS932</strain>
    </source>
</reference>
<evidence type="ECO:0000313" key="3">
    <source>
        <dbReference type="Proteomes" id="UP000277580"/>
    </source>
</evidence>
<sequence>MDKDFMNDSSEEEAEEMSFVKTAEAKLPEEKDNVASQIVERHITASQVMKTKVATEQPSDDATSLFQDLSSQYPVSKGQSTARALQSLGGLCESQFPVPPIPSTSFKKVTFPPQTSIRTRSVTKERTPNMNLPLVAEGSSMTEPQVPAVPRTTLQARQLLPPPCPLSNRVLEGPRNGHPLVTAHVPVAANKETVPNN</sequence>
<dbReference type="Proteomes" id="UP000277580">
    <property type="component" value="Unassembled WGS sequence"/>
</dbReference>
<organism evidence="2 3">
    <name type="scientific">Morchella conica CCBAS932</name>
    <dbReference type="NCBI Taxonomy" id="1392247"/>
    <lineage>
        <taxon>Eukaryota</taxon>
        <taxon>Fungi</taxon>
        <taxon>Dikarya</taxon>
        <taxon>Ascomycota</taxon>
        <taxon>Pezizomycotina</taxon>
        <taxon>Pezizomycetes</taxon>
        <taxon>Pezizales</taxon>
        <taxon>Morchellaceae</taxon>
        <taxon>Morchella</taxon>
    </lineage>
</organism>
<name>A0A3N4KDK3_9PEZI</name>
<protein>
    <submittedName>
        <fullName evidence="2">Uncharacterized protein</fullName>
    </submittedName>
</protein>
<feature type="region of interest" description="Disordered" evidence="1">
    <location>
        <begin position="1"/>
        <end position="25"/>
    </location>
</feature>
<evidence type="ECO:0000313" key="2">
    <source>
        <dbReference type="EMBL" id="RPB06481.1"/>
    </source>
</evidence>
<evidence type="ECO:0000256" key="1">
    <source>
        <dbReference type="SAM" id="MobiDB-lite"/>
    </source>
</evidence>
<proteinExistence type="predicted"/>
<keyword evidence="3" id="KW-1185">Reference proteome</keyword>
<dbReference type="AlphaFoldDB" id="A0A3N4KDK3"/>
<accession>A0A3N4KDK3</accession>